<evidence type="ECO:0000313" key="4">
    <source>
        <dbReference type="Proteomes" id="UP000184120"/>
    </source>
</evidence>
<evidence type="ECO:0000259" key="1">
    <source>
        <dbReference type="Pfam" id="PF13649"/>
    </source>
</evidence>
<reference evidence="2" key="5">
    <citation type="submission" date="2024-05" db="EMBL/GenBank/DDBJ databases">
        <authorList>
            <person name="Sun Q."/>
            <person name="Zhou Y."/>
        </authorList>
    </citation>
    <scope>NUCLEOTIDE SEQUENCE</scope>
    <source>
        <strain evidence="2">CGMCC 1.12707</strain>
    </source>
</reference>
<protein>
    <submittedName>
        <fullName evidence="3">Methyltransferase domain-containing protein</fullName>
    </submittedName>
</protein>
<dbReference type="Pfam" id="PF13649">
    <property type="entry name" value="Methyltransf_25"/>
    <property type="match status" value="1"/>
</dbReference>
<reference evidence="5" key="4">
    <citation type="journal article" date="2019" name="Int. J. Syst. Evol. Microbiol.">
        <title>The Global Catalogue of Microorganisms (GCM) 10K type strain sequencing project: providing services to taxonomists for standard genome sequencing and annotation.</title>
        <authorList>
            <consortium name="The Broad Institute Genomics Platform"/>
            <consortium name="The Broad Institute Genome Sequencing Center for Infectious Disease"/>
            <person name="Wu L."/>
            <person name="Ma J."/>
        </authorList>
    </citation>
    <scope>NUCLEOTIDE SEQUENCE [LARGE SCALE GENOMIC DNA]</scope>
    <source>
        <strain evidence="5">CGMCC 1.12707</strain>
    </source>
</reference>
<dbReference type="SUPFAM" id="SSF53335">
    <property type="entry name" value="S-adenosyl-L-methionine-dependent methyltransferases"/>
    <property type="match status" value="1"/>
</dbReference>
<organism evidence="3 4">
    <name type="scientific">Chishuiella changwenlii</name>
    <dbReference type="NCBI Taxonomy" id="1434701"/>
    <lineage>
        <taxon>Bacteria</taxon>
        <taxon>Pseudomonadati</taxon>
        <taxon>Bacteroidota</taxon>
        <taxon>Flavobacteriia</taxon>
        <taxon>Flavobacteriales</taxon>
        <taxon>Weeksellaceae</taxon>
        <taxon>Chishuiella</taxon>
    </lineage>
</organism>
<reference evidence="2" key="1">
    <citation type="journal article" date="2014" name="Int. J. Syst. Evol. Microbiol.">
        <title>Complete genome of a new Firmicutes species belonging to the dominant human colonic microbiota ('Ruminococcus bicirculans') reveals two chromosomes and a selective capacity to utilize plant glucans.</title>
        <authorList>
            <consortium name="NISC Comparative Sequencing Program"/>
            <person name="Wegmann U."/>
            <person name="Louis P."/>
            <person name="Goesmann A."/>
            <person name="Henrissat B."/>
            <person name="Duncan S.H."/>
            <person name="Flint H.J."/>
        </authorList>
    </citation>
    <scope>NUCLEOTIDE SEQUENCE</scope>
    <source>
        <strain evidence="2">CGMCC 1.12707</strain>
    </source>
</reference>
<evidence type="ECO:0000313" key="5">
    <source>
        <dbReference type="Proteomes" id="UP000650994"/>
    </source>
</evidence>
<dbReference type="GO" id="GO:0008168">
    <property type="term" value="F:methyltransferase activity"/>
    <property type="evidence" value="ECO:0007669"/>
    <property type="project" value="UniProtKB-KW"/>
</dbReference>
<dbReference type="OrthoDB" id="9791837at2"/>
<accession>A0A1M6X6U3</accession>
<sequence length="204" mass="24461">MLNYNFIAPYYHSLSRIIFFNRQHLAHFPILNYLKEGDKVLWIGGGAGKFIPELEKLNIKLEIDYIDFSSEMIKIAEKNKTSNCKINFITSDIFNYQLNKEYDVVMTTFLFDHFKQEKAQELFLKINRVIKNNGIWFYVDFSQNQKGWQKGITSLMLIFFKIVIGLNINQLPKMKSIFEDNFELIHQELFFRKYIESLVWRKKK</sequence>
<keyword evidence="3" id="KW-0808">Transferase</keyword>
<dbReference type="CDD" id="cd02440">
    <property type="entry name" value="AdoMet_MTases"/>
    <property type="match status" value="1"/>
</dbReference>
<dbReference type="GO" id="GO:0032259">
    <property type="term" value="P:methylation"/>
    <property type="evidence" value="ECO:0007669"/>
    <property type="project" value="UniProtKB-KW"/>
</dbReference>
<dbReference type="InterPro" id="IPR041698">
    <property type="entry name" value="Methyltransf_25"/>
</dbReference>
<dbReference type="InterPro" id="IPR029063">
    <property type="entry name" value="SAM-dependent_MTases_sf"/>
</dbReference>
<dbReference type="STRING" id="1434701.SAMN05443634_105136"/>
<gene>
    <name evidence="2" type="ORF">GCM10010984_14420</name>
    <name evidence="3" type="ORF">SAMN05443634_105136</name>
</gene>
<keyword evidence="3" id="KW-0489">Methyltransferase</keyword>
<evidence type="ECO:0000313" key="3">
    <source>
        <dbReference type="EMBL" id="SHL01671.1"/>
    </source>
</evidence>
<dbReference type="AlphaFoldDB" id="A0A1M6X6U3"/>
<evidence type="ECO:0000313" key="2">
    <source>
        <dbReference type="EMBL" id="GGE97972.1"/>
    </source>
</evidence>
<dbReference type="EMBL" id="FRBH01000005">
    <property type="protein sequence ID" value="SHL01671.1"/>
    <property type="molecule type" value="Genomic_DNA"/>
</dbReference>
<dbReference type="Proteomes" id="UP000650994">
    <property type="component" value="Unassembled WGS sequence"/>
</dbReference>
<name>A0A1M6X6U3_9FLAO</name>
<dbReference type="Proteomes" id="UP000184120">
    <property type="component" value="Unassembled WGS sequence"/>
</dbReference>
<feature type="domain" description="Methyltransferase" evidence="1">
    <location>
        <begin position="40"/>
        <end position="134"/>
    </location>
</feature>
<dbReference type="Gene3D" id="3.40.50.150">
    <property type="entry name" value="Vaccinia Virus protein VP39"/>
    <property type="match status" value="1"/>
</dbReference>
<reference evidence="4" key="3">
    <citation type="submission" date="2016-11" db="EMBL/GenBank/DDBJ databases">
        <authorList>
            <person name="Varghese N."/>
            <person name="Submissions S."/>
        </authorList>
    </citation>
    <scope>NUCLEOTIDE SEQUENCE [LARGE SCALE GENOMIC DNA]</scope>
    <source>
        <strain evidence="4">DSM 27989</strain>
    </source>
</reference>
<dbReference type="EMBL" id="BMFL01000009">
    <property type="protein sequence ID" value="GGE97972.1"/>
    <property type="molecule type" value="Genomic_DNA"/>
</dbReference>
<proteinExistence type="predicted"/>
<reference evidence="3" key="2">
    <citation type="submission" date="2016-11" db="EMBL/GenBank/DDBJ databases">
        <authorList>
            <person name="Jaros S."/>
            <person name="Januszkiewicz K."/>
            <person name="Wedrychowicz H."/>
        </authorList>
    </citation>
    <scope>NUCLEOTIDE SEQUENCE [LARGE SCALE GENOMIC DNA]</scope>
    <source>
        <strain evidence="3">DSM 27989</strain>
    </source>
</reference>
<keyword evidence="5" id="KW-1185">Reference proteome</keyword>